<accession>A0A939GK34</accession>
<dbReference type="Gene3D" id="3.90.850.10">
    <property type="entry name" value="Fumarylacetoacetase-like, C-terminal domain"/>
    <property type="match status" value="1"/>
</dbReference>
<dbReference type="InterPro" id="IPR036663">
    <property type="entry name" value="Fumarylacetoacetase_C_sf"/>
</dbReference>
<feature type="domain" description="Fumarylacetoacetase-like C-terminal" evidence="1">
    <location>
        <begin position="104"/>
        <end position="320"/>
    </location>
</feature>
<reference evidence="2" key="1">
    <citation type="submission" date="2021-03" db="EMBL/GenBank/DDBJ databases">
        <title>Fibrella sp. HMF5335 genome sequencing and assembly.</title>
        <authorList>
            <person name="Kang H."/>
            <person name="Kim H."/>
            <person name="Bae S."/>
            <person name="Joh K."/>
        </authorList>
    </citation>
    <scope>NUCLEOTIDE SEQUENCE</scope>
    <source>
        <strain evidence="2">HMF5335</strain>
    </source>
</reference>
<protein>
    <submittedName>
        <fullName evidence="2">Fumarylacetoacetate hydrolase family protein</fullName>
    </submittedName>
</protein>
<dbReference type="Pfam" id="PF01557">
    <property type="entry name" value="FAA_hydrolase"/>
    <property type="match status" value="1"/>
</dbReference>
<dbReference type="GO" id="GO:0016787">
    <property type="term" value="F:hydrolase activity"/>
    <property type="evidence" value="ECO:0007669"/>
    <property type="project" value="UniProtKB-KW"/>
</dbReference>
<dbReference type="InterPro" id="IPR011234">
    <property type="entry name" value="Fumarylacetoacetase-like_C"/>
</dbReference>
<dbReference type="SUPFAM" id="SSF56529">
    <property type="entry name" value="FAH"/>
    <property type="match status" value="1"/>
</dbReference>
<keyword evidence="2" id="KW-0378">Hydrolase</keyword>
<evidence type="ECO:0000259" key="1">
    <source>
        <dbReference type="Pfam" id="PF01557"/>
    </source>
</evidence>
<keyword evidence="3" id="KW-1185">Reference proteome</keyword>
<dbReference type="PANTHER" id="PTHR43211:SF1">
    <property type="entry name" value="BLL6422 PROTEIN"/>
    <property type="match status" value="1"/>
</dbReference>
<dbReference type="EMBL" id="JAFMYV010000009">
    <property type="protein sequence ID" value="MBO0938250.1"/>
    <property type="molecule type" value="Genomic_DNA"/>
</dbReference>
<dbReference type="PANTHER" id="PTHR43211">
    <property type="entry name" value="FUMARYLACETOACETATE HYDROLASE"/>
    <property type="match status" value="1"/>
</dbReference>
<evidence type="ECO:0000313" key="2">
    <source>
        <dbReference type="EMBL" id="MBO0938250.1"/>
    </source>
</evidence>
<name>A0A939GK34_9BACT</name>
<proteinExistence type="predicted"/>
<dbReference type="Proteomes" id="UP000664034">
    <property type="component" value="Unassembled WGS sequence"/>
</dbReference>
<organism evidence="2 3">
    <name type="scientific">Fibrella rubiginis</name>
    <dbReference type="NCBI Taxonomy" id="2817060"/>
    <lineage>
        <taxon>Bacteria</taxon>
        <taxon>Pseudomonadati</taxon>
        <taxon>Bacteroidota</taxon>
        <taxon>Cytophagia</taxon>
        <taxon>Cytophagales</taxon>
        <taxon>Spirosomataceae</taxon>
        <taxon>Fibrella</taxon>
    </lineage>
</organism>
<evidence type="ECO:0000313" key="3">
    <source>
        <dbReference type="Proteomes" id="UP000664034"/>
    </source>
</evidence>
<sequence length="320" mass="35626">MKLVTFQNPEKIARAGWLTATGVVDMALVSNGALPADMLSFIDGHEAYMALMRANSWQEAEATYLFGQVRLLAPLPNPRSFRDYIGFEMHMLNASRSFGHSIGAAWYEMPIFYFTNHQAIYGPDDDIKRPANETRLDIELEMACVIGKKGHDIEAGEARPYIFGYTVFNDWTARAIQKREMEVPLGPHKGKDFANAIGPCIVTADEMEQYRCTITPADFPEPLRFPHGPTDRLDVAMQTRINGVTVCEGNYKTAFYNFEQMIERASENGVNLMPGDVLGSGTVGRGSLVENAFSVHRPLEPGDVVELEIEGIGILRNQVV</sequence>
<gene>
    <name evidence="2" type="ORF">J2I47_16995</name>
</gene>
<comment type="caution">
    <text evidence="2">The sequence shown here is derived from an EMBL/GenBank/DDBJ whole genome shotgun (WGS) entry which is preliminary data.</text>
</comment>
<dbReference type="AlphaFoldDB" id="A0A939GK34"/>